<evidence type="ECO:0000256" key="1">
    <source>
        <dbReference type="SAM" id="MobiDB-lite"/>
    </source>
</evidence>
<keyword evidence="4" id="KW-1185">Reference proteome</keyword>
<evidence type="ECO:0000256" key="2">
    <source>
        <dbReference type="SAM" id="SignalP"/>
    </source>
</evidence>
<reference evidence="3 4" key="1">
    <citation type="submission" date="2024-09" db="EMBL/GenBank/DDBJ databases">
        <title>Itraconazole resistance in Madurella fahalii resulting from another homologue of gene encoding cytochrome P450 14-alpha sterol demethylase (CYP51).</title>
        <authorList>
            <person name="Yoshioka I."/>
            <person name="Fahal A.H."/>
            <person name="Kaneko S."/>
            <person name="Yaguchi T."/>
        </authorList>
    </citation>
    <scope>NUCLEOTIDE SEQUENCE [LARGE SCALE GENOMIC DNA]</scope>
    <source>
        <strain evidence="3 4">IFM 68171</strain>
    </source>
</reference>
<feature type="compositionally biased region" description="Polar residues" evidence="1">
    <location>
        <begin position="192"/>
        <end position="201"/>
    </location>
</feature>
<dbReference type="Proteomes" id="UP001628179">
    <property type="component" value="Unassembled WGS sequence"/>
</dbReference>
<evidence type="ECO:0000313" key="4">
    <source>
        <dbReference type="Proteomes" id="UP001628179"/>
    </source>
</evidence>
<evidence type="ECO:0000313" key="3">
    <source>
        <dbReference type="EMBL" id="GAB1312584.1"/>
    </source>
</evidence>
<dbReference type="GeneID" id="98173539"/>
<dbReference type="EMBL" id="BAAFSV010000002">
    <property type="protein sequence ID" value="GAB1312584.1"/>
    <property type="molecule type" value="Genomic_DNA"/>
</dbReference>
<name>A0ABQ0G4J9_9PEZI</name>
<proteinExistence type="predicted"/>
<protein>
    <submittedName>
        <fullName evidence="3">Uncharacterized protein</fullName>
    </submittedName>
</protein>
<feature type="chain" id="PRO_5046931294" evidence="2">
    <location>
        <begin position="25"/>
        <end position="238"/>
    </location>
</feature>
<accession>A0ABQ0G4J9</accession>
<gene>
    <name evidence="3" type="ORF">MFIFM68171_02794</name>
</gene>
<feature type="signal peptide" evidence="2">
    <location>
        <begin position="1"/>
        <end position="24"/>
    </location>
</feature>
<comment type="caution">
    <text evidence="3">The sequence shown here is derived from an EMBL/GenBank/DDBJ whole genome shotgun (WGS) entry which is preliminary data.</text>
</comment>
<dbReference type="RefSeq" id="XP_070914317.1">
    <property type="nucleotide sequence ID" value="XM_071058216.1"/>
</dbReference>
<organism evidence="3 4">
    <name type="scientific">Madurella fahalii</name>
    <dbReference type="NCBI Taxonomy" id="1157608"/>
    <lineage>
        <taxon>Eukaryota</taxon>
        <taxon>Fungi</taxon>
        <taxon>Dikarya</taxon>
        <taxon>Ascomycota</taxon>
        <taxon>Pezizomycotina</taxon>
        <taxon>Sordariomycetes</taxon>
        <taxon>Sordariomycetidae</taxon>
        <taxon>Sordariales</taxon>
        <taxon>Sordariales incertae sedis</taxon>
        <taxon>Madurella</taxon>
    </lineage>
</organism>
<keyword evidence="2" id="KW-0732">Signal</keyword>
<sequence>MRPFGHLFGIAITIVPFQWLGIGATSTAHSLQQMHGSAARQQPAPACSDGATIENLWLVKDLNVTYTSDELVRPGNASFTITNNLTNETERILCALRANYVCDIHGTPGDESLEIWLQINLDVARITLNQSLACGSEPNPSSAYAIGNAELYLVCPDEYIEEDLSCYGDDDSGVYADGFVMLQASAPDVATPRSSIANEPQSLDEAQARQPQVYPVGDPLRRGGRRTLPVMPVLFEEK</sequence>
<feature type="region of interest" description="Disordered" evidence="1">
    <location>
        <begin position="190"/>
        <end position="225"/>
    </location>
</feature>